<organism evidence="1 2">
    <name type="scientific">Metabacillus malikii</name>
    <dbReference type="NCBI Taxonomy" id="1504265"/>
    <lineage>
        <taxon>Bacteria</taxon>
        <taxon>Bacillati</taxon>
        <taxon>Bacillota</taxon>
        <taxon>Bacilli</taxon>
        <taxon>Bacillales</taxon>
        <taxon>Bacillaceae</taxon>
        <taxon>Metabacillus</taxon>
    </lineage>
</organism>
<accession>A0ABT9ZLD2</accession>
<name>A0ABT9ZLD2_9BACI</name>
<dbReference type="EMBL" id="JAUSUD010000030">
    <property type="protein sequence ID" value="MDQ0233112.1"/>
    <property type="molecule type" value="Genomic_DNA"/>
</dbReference>
<gene>
    <name evidence="1" type="ORF">J2S19_004453</name>
</gene>
<protein>
    <submittedName>
        <fullName evidence="1">Uncharacterized protein</fullName>
    </submittedName>
</protein>
<comment type="caution">
    <text evidence="1">The sequence shown here is derived from an EMBL/GenBank/DDBJ whole genome shotgun (WGS) entry which is preliminary data.</text>
</comment>
<keyword evidence="2" id="KW-1185">Reference proteome</keyword>
<dbReference type="Proteomes" id="UP001234495">
    <property type="component" value="Unassembled WGS sequence"/>
</dbReference>
<sequence length="59" mass="6769">MSSKIKLLNLNIELTISLLEHEKIVIVKFIEVLQNKKNSVIELIIPDTCFHINPGENLK</sequence>
<proteinExistence type="predicted"/>
<evidence type="ECO:0000313" key="2">
    <source>
        <dbReference type="Proteomes" id="UP001234495"/>
    </source>
</evidence>
<reference evidence="1 2" key="1">
    <citation type="submission" date="2023-07" db="EMBL/GenBank/DDBJ databases">
        <title>Genomic Encyclopedia of Type Strains, Phase IV (KMG-IV): sequencing the most valuable type-strain genomes for metagenomic binning, comparative biology and taxonomic classification.</title>
        <authorList>
            <person name="Goeker M."/>
        </authorList>
    </citation>
    <scope>NUCLEOTIDE SEQUENCE [LARGE SCALE GENOMIC DNA]</scope>
    <source>
        <strain evidence="1 2">DSM 29005</strain>
    </source>
</reference>
<evidence type="ECO:0000313" key="1">
    <source>
        <dbReference type="EMBL" id="MDQ0233112.1"/>
    </source>
</evidence>